<dbReference type="InterPro" id="IPR000073">
    <property type="entry name" value="AB_hydrolase_1"/>
</dbReference>
<dbReference type="Gene3D" id="3.40.50.1820">
    <property type="entry name" value="alpha/beta hydrolase"/>
    <property type="match status" value="1"/>
</dbReference>
<reference evidence="3 4" key="1">
    <citation type="submission" date="2020-01" db="EMBL/GenBank/DDBJ databases">
        <title>Genetics and antimicrobial susceptibilities of Nocardia species isolated from the soil; a comparison with species isolated from humans.</title>
        <authorList>
            <person name="Carrasco G."/>
            <person name="Monzon S."/>
            <person name="Sansegundo M."/>
            <person name="Garcia E."/>
            <person name="Garrido N."/>
            <person name="Medina M.J."/>
            <person name="Villalon P."/>
            <person name="Ramirez-Arocha A.C."/>
            <person name="Jimenez P."/>
            <person name="Cuesta I."/>
            <person name="Valdezate S."/>
        </authorList>
    </citation>
    <scope>NUCLEOTIDE SEQUENCE [LARGE SCALE GENOMIC DNA]</scope>
    <source>
        <strain evidence="3 4">CNM20110649</strain>
    </source>
</reference>
<dbReference type="GO" id="GO:0016787">
    <property type="term" value="F:hydrolase activity"/>
    <property type="evidence" value="ECO:0007669"/>
    <property type="project" value="UniProtKB-KW"/>
</dbReference>
<feature type="domain" description="AB hydrolase-1" evidence="2">
    <location>
        <begin position="37"/>
        <end position="317"/>
    </location>
</feature>
<organism evidence="3 4">
    <name type="scientific">Nocardia cyriacigeorgica</name>
    <dbReference type="NCBI Taxonomy" id="135487"/>
    <lineage>
        <taxon>Bacteria</taxon>
        <taxon>Bacillati</taxon>
        <taxon>Actinomycetota</taxon>
        <taxon>Actinomycetes</taxon>
        <taxon>Mycobacteriales</taxon>
        <taxon>Nocardiaceae</taxon>
        <taxon>Nocardia</taxon>
    </lineage>
</organism>
<evidence type="ECO:0000259" key="2">
    <source>
        <dbReference type="Pfam" id="PF00561"/>
    </source>
</evidence>
<keyword evidence="4" id="KW-1185">Reference proteome</keyword>
<evidence type="ECO:0000313" key="3">
    <source>
        <dbReference type="EMBL" id="NEW55068.1"/>
    </source>
</evidence>
<dbReference type="Pfam" id="PF00561">
    <property type="entry name" value="Abhydrolase_1"/>
    <property type="match status" value="1"/>
</dbReference>
<evidence type="ECO:0000256" key="1">
    <source>
        <dbReference type="ARBA" id="ARBA00022801"/>
    </source>
</evidence>
<sequence>MASAANSTDIDDPATFTHRFADVNGIRLHYVEEGEGPLVIMVHGFPFLWYLWRHQIRSVAAAGYRVVALDTRGYGQSGRPDAVSEYDMTRLVGDIVGLMKALDERSAVLVGQDWGSPIIFHAALMRPDLFRGLVMLCAPPTARPPISPAAAWDRVYGDINFYQKYFMTSEAESEITKDLRAFLLGVFYSTSARCPTDEQWRWAWRRSEQFSDTLTIPEELPDFLSRQALDYYTENFERTGIAPALNYYRAIQRNWEITSYLDDAVVSCPAVFAYGENDPSIRPIFGIDRQGPALRALDEIIPKLQNVIQMPGVGHTPPEEQPADTTRIILNFLSTL</sequence>
<evidence type="ECO:0000313" key="4">
    <source>
        <dbReference type="Proteomes" id="UP000470876"/>
    </source>
</evidence>
<comment type="caution">
    <text evidence="3">The sequence shown here is derived from an EMBL/GenBank/DDBJ whole genome shotgun (WGS) entry which is preliminary data.</text>
</comment>
<dbReference type="InterPro" id="IPR000639">
    <property type="entry name" value="Epox_hydrolase-like"/>
</dbReference>
<protein>
    <submittedName>
        <fullName evidence="3">Alpha/beta hydrolase</fullName>
    </submittedName>
</protein>
<gene>
    <name evidence="3" type="ORF">GV794_05235</name>
</gene>
<name>A0ABX0CHG0_9NOCA</name>
<dbReference type="EMBL" id="JAAGUX010000006">
    <property type="protein sequence ID" value="NEW55068.1"/>
    <property type="molecule type" value="Genomic_DNA"/>
</dbReference>
<dbReference type="Proteomes" id="UP000470876">
    <property type="component" value="Unassembled WGS sequence"/>
</dbReference>
<dbReference type="PRINTS" id="PR00412">
    <property type="entry name" value="EPOXHYDRLASE"/>
</dbReference>
<keyword evidence="1 3" id="KW-0378">Hydrolase</keyword>
<accession>A0ABX0CHG0</accession>
<proteinExistence type="predicted"/>
<dbReference type="RefSeq" id="WP_163821968.1">
    <property type="nucleotide sequence ID" value="NZ_JAAGUX010000006.1"/>
</dbReference>
<dbReference type="InterPro" id="IPR029058">
    <property type="entry name" value="AB_hydrolase_fold"/>
</dbReference>
<dbReference type="SUPFAM" id="SSF53474">
    <property type="entry name" value="alpha/beta-Hydrolases"/>
    <property type="match status" value="1"/>
</dbReference>
<dbReference type="PANTHER" id="PTHR43329">
    <property type="entry name" value="EPOXIDE HYDROLASE"/>
    <property type="match status" value="1"/>
</dbReference>